<protein>
    <submittedName>
        <fullName evidence="1">12833_t:CDS:1</fullName>
    </submittedName>
</protein>
<dbReference type="Proteomes" id="UP000789375">
    <property type="component" value="Unassembled WGS sequence"/>
</dbReference>
<evidence type="ECO:0000313" key="1">
    <source>
        <dbReference type="EMBL" id="CAG8538714.1"/>
    </source>
</evidence>
<comment type="caution">
    <text evidence="1">The sequence shown here is derived from an EMBL/GenBank/DDBJ whole genome shotgun (WGS) entry which is preliminary data.</text>
</comment>
<organism evidence="1 2">
    <name type="scientific">Funneliformis mosseae</name>
    <name type="common">Endomycorrhizal fungus</name>
    <name type="synonym">Glomus mosseae</name>
    <dbReference type="NCBI Taxonomy" id="27381"/>
    <lineage>
        <taxon>Eukaryota</taxon>
        <taxon>Fungi</taxon>
        <taxon>Fungi incertae sedis</taxon>
        <taxon>Mucoromycota</taxon>
        <taxon>Glomeromycotina</taxon>
        <taxon>Glomeromycetes</taxon>
        <taxon>Glomerales</taxon>
        <taxon>Glomeraceae</taxon>
        <taxon>Funneliformis</taxon>
    </lineage>
</organism>
<dbReference type="AlphaFoldDB" id="A0A9N9FJK4"/>
<gene>
    <name evidence="1" type="ORF">FMOSSE_LOCUS5872</name>
</gene>
<evidence type="ECO:0000313" key="2">
    <source>
        <dbReference type="Proteomes" id="UP000789375"/>
    </source>
</evidence>
<reference evidence="1" key="1">
    <citation type="submission" date="2021-06" db="EMBL/GenBank/DDBJ databases">
        <authorList>
            <person name="Kallberg Y."/>
            <person name="Tangrot J."/>
            <person name="Rosling A."/>
        </authorList>
    </citation>
    <scope>NUCLEOTIDE SEQUENCE</scope>
    <source>
        <strain evidence="1">87-6 pot B 2015</strain>
    </source>
</reference>
<dbReference type="EMBL" id="CAJVPP010001170">
    <property type="protein sequence ID" value="CAG8538714.1"/>
    <property type="molecule type" value="Genomic_DNA"/>
</dbReference>
<keyword evidence="2" id="KW-1185">Reference proteome</keyword>
<proteinExistence type="predicted"/>
<accession>A0A9N9FJK4</accession>
<name>A0A9N9FJK4_FUNMO</name>
<sequence length="47" mass="5550">MRAHKPYNLLKVFSNSSYNFTKLKQEIIRLKAQEQELALQVGNEKRS</sequence>